<proteinExistence type="predicted"/>
<evidence type="ECO:0000313" key="3">
    <source>
        <dbReference type="Proteomes" id="UP000199017"/>
    </source>
</evidence>
<dbReference type="OrthoDB" id="9788394at2"/>
<dbReference type="EMBL" id="FNDU01000001">
    <property type="protein sequence ID" value="SDH45801.1"/>
    <property type="molecule type" value="Genomic_DNA"/>
</dbReference>
<dbReference type="STRING" id="930129.SAMN05216352_101350"/>
<sequence>MSLTGVILENNFKNTVLSEKLSSVQRQAEKMKKICTEVIFVTNTPHHYLPVLGSSIRIITEYYQRYHPFCGMHASFSLAKNERMWVVLTNSSLSSDIARILNEYDVSKNLDAVLPERDGEVQPFYGIYHCRCAEVLETLIKNEIYKAEFFLDSINWVKYHEGKPQTITYKKV</sequence>
<keyword evidence="3" id="KW-1185">Reference proteome</keyword>
<protein>
    <submittedName>
        <fullName evidence="2">Molybdopterin-guanine dinucleotide biosynthesis protein A</fullName>
    </submittedName>
</protein>
<evidence type="ECO:0000259" key="1">
    <source>
        <dbReference type="Pfam" id="PF12804"/>
    </source>
</evidence>
<dbReference type="Pfam" id="PF12804">
    <property type="entry name" value="NTP_transf_3"/>
    <property type="match status" value="1"/>
</dbReference>
<feature type="domain" description="MobA-like NTP transferase" evidence="1">
    <location>
        <begin position="23"/>
        <end position="142"/>
    </location>
</feature>
<dbReference type="Gene3D" id="3.90.550.10">
    <property type="entry name" value="Spore Coat Polysaccharide Biosynthesis Protein SpsA, Chain A"/>
    <property type="match status" value="1"/>
</dbReference>
<dbReference type="InterPro" id="IPR029044">
    <property type="entry name" value="Nucleotide-diphossugar_trans"/>
</dbReference>
<accession>A0A1G8CJY7</accession>
<dbReference type="InterPro" id="IPR025877">
    <property type="entry name" value="MobA-like_NTP_Trfase"/>
</dbReference>
<name>A0A1G8CJY7_9BACI</name>
<gene>
    <name evidence="2" type="ORF">SAMN05216352_101350</name>
</gene>
<evidence type="ECO:0000313" key="2">
    <source>
        <dbReference type="EMBL" id="SDH45801.1"/>
    </source>
</evidence>
<dbReference type="Proteomes" id="UP000199017">
    <property type="component" value="Unassembled WGS sequence"/>
</dbReference>
<organism evidence="2 3">
    <name type="scientific">Alteribacillus bidgolensis</name>
    <dbReference type="NCBI Taxonomy" id="930129"/>
    <lineage>
        <taxon>Bacteria</taxon>
        <taxon>Bacillati</taxon>
        <taxon>Bacillota</taxon>
        <taxon>Bacilli</taxon>
        <taxon>Bacillales</taxon>
        <taxon>Bacillaceae</taxon>
        <taxon>Alteribacillus</taxon>
    </lineage>
</organism>
<dbReference type="AlphaFoldDB" id="A0A1G8CJY7"/>
<dbReference type="GO" id="GO:0016779">
    <property type="term" value="F:nucleotidyltransferase activity"/>
    <property type="evidence" value="ECO:0007669"/>
    <property type="project" value="UniProtKB-ARBA"/>
</dbReference>
<reference evidence="2 3" key="1">
    <citation type="submission" date="2016-10" db="EMBL/GenBank/DDBJ databases">
        <authorList>
            <person name="de Groot N.N."/>
        </authorList>
    </citation>
    <scope>NUCLEOTIDE SEQUENCE [LARGE SCALE GENOMIC DNA]</scope>
    <source>
        <strain evidence="3">P4B,CCM 7963,CECT 7998,DSM 25260,IBRC-M 10614,KCTC 13821</strain>
    </source>
</reference>
<dbReference type="RefSeq" id="WP_091579998.1">
    <property type="nucleotide sequence ID" value="NZ_FNDU01000001.1"/>
</dbReference>